<dbReference type="RefSeq" id="WP_150264539.1">
    <property type="nucleotide sequence ID" value="NZ_CP029194.1"/>
</dbReference>
<organism evidence="3 4">
    <name type="scientific">Streptomyces venezuelae</name>
    <dbReference type="NCBI Taxonomy" id="54571"/>
    <lineage>
        <taxon>Bacteria</taxon>
        <taxon>Bacillati</taxon>
        <taxon>Actinomycetota</taxon>
        <taxon>Actinomycetes</taxon>
        <taxon>Kitasatosporales</taxon>
        <taxon>Streptomycetaceae</taxon>
        <taxon>Streptomyces</taxon>
    </lineage>
</organism>
<dbReference type="Pfam" id="PF03771">
    <property type="entry name" value="SPDY"/>
    <property type="match status" value="1"/>
</dbReference>
<dbReference type="AlphaFoldDB" id="A0A5P2AM77"/>
<evidence type="ECO:0000313" key="3">
    <source>
        <dbReference type="EMBL" id="QES18720.1"/>
    </source>
</evidence>
<feature type="compositionally biased region" description="Pro residues" evidence="1">
    <location>
        <begin position="188"/>
        <end position="198"/>
    </location>
</feature>
<dbReference type="OrthoDB" id="4283716at2"/>
<evidence type="ECO:0000259" key="2">
    <source>
        <dbReference type="Pfam" id="PF03771"/>
    </source>
</evidence>
<dbReference type="InterPro" id="IPR005523">
    <property type="entry name" value="DUF317_SPDY"/>
</dbReference>
<protein>
    <recommendedName>
        <fullName evidence="2">DUF317 domain-containing protein</fullName>
    </recommendedName>
</protein>
<feature type="region of interest" description="Disordered" evidence="1">
    <location>
        <begin position="27"/>
        <end position="47"/>
    </location>
</feature>
<sequence>MTEGPACPTPPADAHIRLDLHPTHTPAVAATASGPTSDAARSPLHDLGCRTTGTSMVILARIDREEPYYANASAGQTFVRSLMEGLTNAPWSSAEAPYGPVDEAGWTEDHTFRRTWRAPDRSLAFEHNPHGVEERWTAYGGADPNHPDWAIRFSATTAPEVLARLTTKLINTTALGCDRLRGRAPAAPLSPLPPPAGCPQPGARHR</sequence>
<feature type="domain" description="DUF317" evidence="2">
    <location>
        <begin position="119"/>
        <end position="172"/>
    </location>
</feature>
<dbReference type="Proteomes" id="UP000324106">
    <property type="component" value="Chromosome"/>
</dbReference>
<reference evidence="3 4" key="1">
    <citation type="submission" date="2018-05" db="EMBL/GenBank/DDBJ databases">
        <title>Streptomyces venezuelae.</title>
        <authorList>
            <person name="Kim W."/>
            <person name="Lee N."/>
            <person name="Cho B.-K."/>
        </authorList>
    </citation>
    <scope>NUCLEOTIDE SEQUENCE [LARGE SCALE GENOMIC DNA]</scope>
    <source>
        <strain evidence="3 4">ATCC 15068</strain>
    </source>
</reference>
<gene>
    <name evidence="3" type="ORF">DEJ46_06160</name>
</gene>
<accession>A0A5P2AM77</accession>
<name>A0A5P2AM77_STRVZ</name>
<evidence type="ECO:0000313" key="4">
    <source>
        <dbReference type="Proteomes" id="UP000324106"/>
    </source>
</evidence>
<feature type="region of interest" description="Disordered" evidence="1">
    <location>
        <begin position="183"/>
        <end position="206"/>
    </location>
</feature>
<dbReference type="EMBL" id="CP029194">
    <property type="protein sequence ID" value="QES18720.1"/>
    <property type="molecule type" value="Genomic_DNA"/>
</dbReference>
<evidence type="ECO:0000256" key="1">
    <source>
        <dbReference type="SAM" id="MobiDB-lite"/>
    </source>
</evidence>
<proteinExistence type="predicted"/>